<evidence type="ECO:0000256" key="9">
    <source>
        <dbReference type="ARBA" id="ARBA00022840"/>
    </source>
</evidence>
<feature type="non-terminal residue" evidence="13">
    <location>
        <position position="343"/>
    </location>
</feature>
<evidence type="ECO:0000313" key="13">
    <source>
        <dbReference type="EMBL" id="KAL0490223.1"/>
    </source>
</evidence>
<keyword evidence="14" id="KW-1185">Reference proteome</keyword>
<dbReference type="SUPFAM" id="SSF53613">
    <property type="entry name" value="Ribokinase-like"/>
    <property type="match status" value="1"/>
</dbReference>
<keyword evidence="11" id="KW-0460">Magnesium</keyword>
<comment type="function">
    <text evidence="11">ATP dependent phosphorylation of adenosine and other related nucleoside analogs to monophosphate derivatives.</text>
</comment>
<keyword evidence="9 11" id="KW-0067">ATP-binding</keyword>
<dbReference type="AlphaFoldDB" id="A0AAW2ZMQ1"/>
<protein>
    <recommendedName>
        <fullName evidence="4 11">Adenosine kinase</fullName>
        <shortName evidence="11">AK</shortName>
        <ecNumber evidence="4 11">2.7.1.20</ecNumber>
    </recommendedName>
    <alternativeName>
        <fullName evidence="11">Adenosine 5'-phosphotransferase</fullName>
    </alternativeName>
</protein>
<evidence type="ECO:0000256" key="1">
    <source>
        <dbReference type="ARBA" id="ARBA00001946"/>
    </source>
</evidence>
<dbReference type="GO" id="GO:0006144">
    <property type="term" value="P:purine nucleobase metabolic process"/>
    <property type="evidence" value="ECO:0007669"/>
    <property type="project" value="TreeGrafter"/>
</dbReference>
<evidence type="ECO:0000256" key="5">
    <source>
        <dbReference type="ARBA" id="ARBA00022679"/>
    </source>
</evidence>
<comment type="cofactor">
    <cofactor evidence="1 11">
        <name>Mg(2+)</name>
        <dbReference type="ChEBI" id="CHEBI:18420"/>
    </cofactor>
</comment>
<dbReference type="PANTHER" id="PTHR45769">
    <property type="entry name" value="ADENOSINE KINASE"/>
    <property type="match status" value="1"/>
</dbReference>
<dbReference type="CDD" id="cd01168">
    <property type="entry name" value="adenosine_kinase"/>
    <property type="match status" value="1"/>
</dbReference>
<evidence type="ECO:0000256" key="2">
    <source>
        <dbReference type="ARBA" id="ARBA00004801"/>
    </source>
</evidence>
<feature type="active site" description="Proton acceptor" evidence="10">
    <location>
        <position position="296"/>
    </location>
</feature>
<dbReference type="Gene3D" id="3.30.1110.10">
    <property type="match status" value="1"/>
</dbReference>
<dbReference type="InterPro" id="IPR002173">
    <property type="entry name" value="Carboh/pur_kinase_PfkB_CS"/>
</dbReference>
<comment type="similarity">
    <text evidence="3 11">Belongs to the carbohydrate kinase PfkB family.</text>
</comment>
<gene>
    <name evidence="13" type="ORF">AKO1_006582</name>
</gene>
<dbReference type="PRINTS" id="PR00989">
    <property type="entry name" value="ADENOKINASE"/>
</dbReference>
<sequence>MEQLSVFSCGSCLLDIICTVSEDFVTGNGLKIGSTTHVEEKHMKIVELIKKEDCTYRPGSSPLNTLRTIQWISNRTRPVCTYMGVIGDDHYGGLLAQKLKESGVNVMYYTKEGGRTGTCTVMVSNKERTLLTDIAVGRDGETFLSHYQSEQISNALKNSDIIVSTGFLLTINPNTAVSQSIYSTENNKILAFSLAATFIVHKFKSELNEIMPHVNYLFGNKLEAEALNDMMGWGHTNILDIARSASKIKNKSSRPRVVVFTQGCDKIIVAVDGECTEYDARNIKEDFVADTNGAGDSFMGGFVAGLTFNKTIEECIECAIYCSVSVLGEVGCHFKKEPAFKLD</sequence>
<reference evidence="13 14" key="1">
    <citation type="submission" date="2024-03" db="EMBL/GenBank/DDBJ databases">
        <title>The Acrasis kona genome and developmental transcriptomes reveal deep origins of eukaryotic multicellular pathways.</title>
        <authorList>
            <person name="Sheikh S."/>
            <person name="Fu C.-J."/>
            <person name="Brown M.W."/>
            <person name="Baldauf S.L."/>
        </authorList>
    </citation>
    <scope>NUCLEOTIDE SEQUENCE [LARGE SCALE GENOMIC DNA]</scope>
    <source>
        <strain evidence="13 14">ATCC MYA-3509</strain>
    </source>
</reference>
<dbReference type="GO" id="GO:0006166">
    <property type="term" value="P:purine ribonucleoside salvage"/>
    <property type="evidence" value="ECO:0007669"/>
    <property type="project" value="UniProtKB-KW"/>
</dbReference>
<keyword evidence="6 11" id="KW-0660">Purine salvage</keyword>
<keyword evidence="8 11" id="KW-0418">Kinase</keyword>
<dbReference type="Proteomes" id="UP001431209">
    <property type="component" value="Unassembled WGS sequence"/>
</dbReference>
<evidence type="ECO:0000256" key="3">
    <source>
        <dbReference type="ARBA" id="ARBA00010688"/>
    </source>
</evidence>
<evidence type="ECO:0000313" key="14">
    <source>
        <dbReference type="Proteomes" id="UP001431209"/>
    </source>
</evidence>
<dbReference type="InterPro" id="IPR029056">
    <property type="entry name" value="Ribokinase-like"/>
</dbReference>
<dbReference type="GO" id="GO:0044209">
    <property type="term" value="P:AMP salvage"/>
    <property type="evidence" value="ECO:0007669"/>
    <property type="project" value="UniProtKB-UniRule"/>
</dbReference>
<dbReference type="PANTHER" id="PTHR45769:SF3">
    <property type="entry name" value="ADENOSINE KINASE"/>
    <property type="match status" value="1"/>
</dbReference>
<comment type="pathway">
    <text evidence="2 11">Purine metabolism; AMP biosynthesis via salvage pathway; AMP from adenosine: step 1/1.</text>
</comment>
<dbReference type="EMBL" id="JAOPGA020001654">
    <property type="protein sequence ID" value="KAL0490223.1"/>
    <property type="molecule type" value="Genomic_DNA"/>
</dbReference>
<keyword evidence="7 11" id="KW-0547">Nucleotide-binding</keyword>
<accession>A0AAW2ZMQ1</accession>
<evidence type="ECO:0000256" key="7">
    <source>
        <dbReference type="ARBA" id="ARBA00022741"/>
    </source>
</evidence>
<evidence type="ECO:0000256" key="11">
    <source>
        <dbReference type="RuleBase" id="RU368116"/>
    </source>
</evidence>
<evidence type="ECO:0000256" key="10">
    <source>
        <dbReference type="PIRSR" id="PIRSR601805-1"/>
    </source>
</evidence>
<dbReference type="GO" id="GO:0004001">
    <property type="term" value="F:adenosine kinase activity"/>
    <property type="evidence" value="ECO:0007669"/>
    <property type="project" value="UniProtKB-UniRule"/>
</dbReference>
<dbReference type="InterPro" id="IPR011611">
    <property type="entry name" value="PfkB_dom"/>
</dbReference>
<dbReference type="GO" id="GO:0005634">
    <property type="term" value="C:nucleus"/>
    <property type="evidence" value="ECO:0007669"/>
    <property type="project" value="TreeGrafter"/>
</dbReference>
<organism evidence="13 14">
    <name type="scientific">Acrasis kona</name>
    <dbReference type="NCBI Taxonomy" id="1008807"/>
    <lineage>
        <taxon>Eukaryota</taxon>
        <taxon>Discoba</taxon>
        <taxon>Heterolobosea</taxon>
        <taxon>Tetramitia</taxon>
        <taxon>Eutetramitia</taxon>
        <taxon>Acrasidae</taxon>
        <taxon>Acrasis</taxon>
    </lineage>
</organism>
<evidence type="ECO:0000256" key="4">
    <source>
        <dbReference type="ARBA" id="ARBA00012119"/>
    </source>
</evidence>
<comment type="caution">
    <text evidence="13">The sequence shown here is derived from an EMBL/GenBank/DDBJ whole genome shotgun (WGS) entry which is preliminary data.</text>
</comment>
<proteinExistence type="inferred from homology"/>
<dbReference type="GO" id="GO:0005829">
    <property type="term" value="C:cytosol"/>
    <property type="evidence" value="ECO:0007669"/>
    <property type="project" value="TreeGrafter"/>
</dbReference>
<dbReference type="EC" id="2.7.1.20" evidence="4 11"/>
<dbReference type="GO" id="GO:0005524">
    <property type="term" value="F:ATP binding"/>
    <property type="evidence" value="ECO:0007669"/>
    <property type="project" value="UniProtKB-UniRule"/>
</dbReference>
<name>A0AAW2ZMQ1_9EUKA</name>
<evidence type="ECO:0000256" key="6">
    <source>
        <dbReference type="ARBA" id="ARBA00022726"/>
    </source>
</evidence>
<dbReference type="Gene3D" id="3.40.1190.20">
    <property type="match status" value="1"/>
</dbReference>
<dbReference type="InterPro" id="IPR001805">
    <property type="entry name" value="Adenokinase"/>
</dbReference>
<comment type="catalytic activity">
    <reaction evidence="11">
        <text>adenosine + ATP = AMP + ADP + H(+)</text>
        <dbReference type="Rhea" id="RHEA:20824"/>
        <dbReference type="ChEBI" id="CHEBI:15378"/>
        <dbReference type="ChEBI" id="CHEBI:16335"/>
        <dbReference type="ChEBI" id="CHEBI:30616"/>
        <dbReference type="ChEBI" id="CHEBI:456215"/>
        <dbReference type="ChEBI" id="CHEBI:456216"/>
        <dbReference type="EC" id="2.7.1.20"/>
    </reaction>
</comment>
<feature type="domain" description="Carbohydrate kinase PfkB" evidence="12">
    <location>
        <begin position="36"/>
        <end position="334"/>
    </location>
</feature>
<evidence type="ECO:0000256" key="8">
    <source>
        <dbReference type="ARBA" id="ARBA00022777"/>
    </source>
</evidence>
<dbReference type="PROSITE" id="PS00584">
    <property type="entry name" value="PFKB_KINASES_2"/>
    <property type="match status" value="1"/>
</dbReference>
<dbReference type="Pfam" id="PF00294">
    <property type="entry name" value="PfkB"/>
    <property type="match status" value="1"/>
</dbReference>
<keyword evidence="5 11" id="KW-0808">Transferase</keyword>
<evidence type="ECO:0000259" key="12">
    <source>
        <dbReference type="Pfam" id="PF00294"/>
    </source>
</evidence>